<keyword evidence="3 6" id="KW-0507">mRNA processing</keyword>
<sequence length="154" mass="16820">METTDILANIAFTTSGALVDCVDSAYVANAEKVIVILRDGRKLIGILRSYDQFANLVLQDTVERVFLGNRYGDIPQGIYIVRGENVVLLGEIDLDQEDDVPPSLASSIPASAVPKLVEALAAENESKERRDRRRASALRREFGFSGEGAEGDSY</sequence>
<comment type="subcellular location">
    <subcellularLocation>
        <location evidence="6">Cytoplasm</location>
    </subcellularLocation>
    <subcellularLocation>
        <location evidence="6">Cytoplasm</location>
        <location evidence="6">P-body</location>
    </subcellularLocation>
</comment>
<keyword evidence="4 6" id="KW-0694">RNA-binding</keyword>
<dbReference type="PANTHER" id="PTHR15588:SF8">
    <property type="entry name" value="U6 SNRNA-ASSOCIATED SM-LIKE PROTEIN LSM1"/>
    <property type="match status" value="1"/>
</dbReference>
<dbReference type="GO" id="GO:1990726">
    <property type="term" value="C:Lsm1-7-Pat1 complex"/>
    <property type="evidence" value="ECO:0007669"/>
    <property type="project" value="TreeGrafter"/>
</dbReference>
<dbReference type="Pfam" id="PF01423">
    <property type="entry name" value="LSM"/>
    <property type="match status" value="1"/>
</dbReference>
<dbReference type="InterPro" id="IPR047575">
    <property type="entry name" value="Sm"/>
</dbReference>
<protein>
    <recommendedName>
        <fullName evidence="6">U6 snRNA-associated Sm-like protein LSm1</fullName>
    </recommendedName>
</protein>
<dbReference type="AlphaFoldDB" id="A0AAF0EPF0"/>
<evidence type="ECO:0000256" key="1">
    <source>
        <dbReference type="ARBA" id="ARBA00006850"/>
    </source>
</evidence>
<dbReference type="Proteomes" id="UP001219933">
    <property type="component" value="Chromosome 2"/>
</dbReference>
<keyword evidence="2 6" id="KW-0963">Cytoplasm</keyword>
<organism evidence="8 9">
    <name type="scientific">Malassezia cuniculi</name>
    <dbReference type="NCBI Taxonomy" id="948313"/>
    <lineage>
        <taxon>Eukaryota</taxon>
        <taxon>Fungi</taxon>
        <taxon>Dikarya</taxon>
        <taxon>Basidiomycota</taxon>
        <taxon>Ustilaginomycotina</taxon>
        <taxon>Malasseziomycetes</taxon>
        <taxon>Malasseziales</taxon>
        <taxon>Malasseziaceae</taxon>
        <taxon>Malassezia</taxon>
    </lineage>
</organism>
<evidence type="ECO:0000256" key="3">
    <source>
        <dbReference type="ARBA" id="ARBA00022664"/>
    </source>
</evidence>
<evidence type="ECO:0000259" key="7">
    <source>
        <dbReference type="PROSITE" id="PS52002"/>
    </source>
</evidence>
<dbReference type="CDD" id="cd01728">
    <property type="entry name" value="LSm1"/>
    <property type="match status" value="1"/>
</dbReference>
<dbReference type="GO" id="GO:0003729">
    <property type="term" value="F:mRNA binding"/>
    <property type="evidence" value="ECO:0007669"/>
    <property type="project" value="TreeGrafter"/>
</dbReference>
<evidence type="ECO:0000256" key="5">
    <source>
        <dbReference type="ARBA" id="ARBA00023274"/>
    </source>
</evidence>
<keyword evidence="9" id="KW-1185">Reference proteome</keyword>
<dbReference type="PANTHER" id="PTHR15588">
    <property type="entry name" value="LSM1"/>
    <property type="match status" value="1"/>
</dbReference>
<dbReference type="InterPro" id="IPR034104">
    <property type="entry name" value="Lsm1"/>
</dbReference>
<proteinExistence type="inferred from homology"/>
<comment type="similarity">
    <text evidence="1 6">Belongs to the snRNP Sm proteins family.</text>
</comment>
<gene>
    <name evidence="6" type="primary">LSM1</name>
    <name evidence="8" type="ORF">MCUN1_001254</name>
</gene>
<dbReference type="InterPro" id="IPR001163">
    <property type="entry name" value="Sm_dom_euk/arc"/>
</dbReference>
<dbReference type="InterPro" id="IPR010920">
    <property type="entry name" value="LSM_dom_sf"/>
</dbReference>
<dbReference type="GO" id="GO:0000290">
    <property type="term" value="P:deadenylation-dependent decapping of nuclear-transcribed mRNA"/>
    <property type="evidence" value="ECO:0007669"/>
    <property type="project" value="TreeGrafter"/>
</dbReference>
<feature type="domain" description="Sm" evidence="7">
    <location>
        <begin position="20"/>
        <end position="95"/>
    </location>
</feature>
<evidence type="ECO:0000256" key="2">
    <source>
        <dbReference type="ARBA" id="ARBA00022490"/>
    </source>
</evidence>
<dbReference type="PROSITE" id="PS52002">
    <property type="entry name" value="SM"/>
    <property type="match status" value="1"/>
</dbReference>
<evidence type="ECO:0000313" key="9">
    <source>
        <dbReference type="Proteomes" id="UP001219933"/>
    </source>
</evidence>
<evidence type="ECO:0000313" key="8">
    <source>
        <dbReference type="EMBL" id="WFD34413.1"/>
    </source>
</evidence>
<evidence type="ECO:0000256" key="6">
    <source>
        <dbReference type="RuleBase" id="RU365047"/>
    </source>
</evidence>
<evidence type="ECO:0000256" key="4">
    <source>
        <dbReference type="ARBA" id="ARBA00022884"/>
    </source>
</evidence>
<dbReference type="SUPFAM" id="SSF50182">
    <property type="entry name" value="Sm-like ribonucleoproteins"/>
    <property type="match status" value="1"/>
</dbReference>
<name>A0AAF0EPF0_9BASI</name>
<dbReference type="GO" id="GO:1990904">
    <property type="term" value="C:ribonucleoprotein complex"/>
    <property type="evidence" value="ECO:0007669"/>
    <property type="project" value="UniProtKB-KW"/>
</dbReference>
<dbReference type="Gene3D" id="2.30.30.100">
    <property type="match status" value="1"/>
</dbReference>
<comment type="subunit">
    <text evidence="6">Component of the heptameric LSM1-LSM7 complex that forms a seven-membered ring structure with a donut shape.</text>
</comment>
<dbReference type="SMART" id="SM00651">
    <property type="entry name" value="Sm"/>
    <property type="match status" value="1"/>
</dbReference>
<reference evidence="8" key="1">
    <citation type="submission" date="2023-03" db="EMBL/GenBank/DDBJ databases">
        <title>Mating type loci evolution in Malassezia.</title>
        <authorList>
            <person name="Coelho M.A."/>
        </authorList>
    </citation>
    <scope>NUCLEOTIDE SEQUENCE</scope>
    <source>
        <strain evidence="8">CBS 11721</strain>
    </source>
</reference>
<dbReference type="GO" id="GO:0006397">
    <property type="term" value="P:mRNA processing"/>
    <property type="evidence" value="ECO:0007669"/>
    <property type="project" value="UniProtKB-UniRule"/>
</dbReference>
<keyword evidence="5 6" id="KW-0687">Ribonucleoprotein</keyword>
<dbReference type="GO" id="GO:0000932">
    <property type="term" value="C:P-body"/>
    <property type="evidence" value="ECO:0007669"/>
    <property type="project" value="UniProtKB-SubCell"/>
</dbReference>
<accession>A0AAF0EPF0</accession>
<dbReference type="InterPro" id="IPR044642">
    <property type="entry name" value="PTHR15588"/>
</dbReference>
<dbReference type="EMBL" id="CP119878">
    <property type="protein sequence ID" value="WFD34413.1"/>
    <property type="molecule type" value="Genomic_DNA"/>
</dbReference>
<comment type="function">
    <text evidence="6">Component of the cytoplasmic LSM1-LSM7 complex which is involved in mRNA degradation.</text>
</comment>